<dbReference type="AlphaFoldDB" id="A0ABD0KNB9"/>
<dbReference type="Proteomes" id="UP001519460">
    <property type="component" value="Unassembled WGS sequence"/>
</dbReference>
<dbReference type="EMBL" id="JACVVK020000150">
    <property type="protein sequence ID" value="KAK7488523.1"/>
    <property type="molecule type" value="Genomic_DNA"/>
</dbReference>
<dbReference type="PANTHER" id="PTHR36855">
    <property type="entry name" value="CHROMOSOME 10, WHOLE GENOME SHOTGUN SEQUENCE"/>
    <property type="match status" value="1"/>
</dbReference>
<reference evidence="4 5" key="1">
    <citation type="journal article" date="2023" name="Sci. Data">
        <title>Genome assembly of the Korean intertidal mud-creeper Batillaria attramentaria.</title>
        <authorList>
            <person name="Patra A.K."/>
            <person name="Ho P.T."/>
            <person name="Jun S."/>
            <person name="Lee S.J."/>
            <person name="Kim Y."/>
            <person name="Won Y.J."/>
        </authorList>
    </citation>
    <scope>NUCLEOTIDE SEQUENCE [LARGE SCALE GENOMIC DNA]</scope>
    <source>
        <strain evidence="4">Wonlab-2016</strain>
    </source>
</reference>
<dbReference type="PANTHER" id="PTHR36855:SF1">
    <property type="entry name" value="PEROXISOME MEMBRANE ANCHOR PROTEIN PEX14P N-TERMINAL DOMAIN-CONTAINING PROTEIN"/>
    <property type="match status" value="1"/>
</dbReference>
<feature type="domain" description="Peroxisomal membrane protein PEX14-like KPWE" evidence="2">
    <location>
        <begin position="193"/>
        <end position="237"/>
    </location>
</feature>
<comment type="caution">
    <text evidence="4">The sequence shown here is derived from an EMBL/GenBank/DDBJ whole genome shotgun (WGS) entry which is preliminary data.</text>
</comment>
<organism evidence="4 5">
    <name type="scientific">Batillaria attramentaria</name>
    <dbReference type="NCBI Taxonomy" id="370345"/>
    <lineage>
        <taxon>Eukaryota</taxon>
        <taxon>Metazoa</taxon>
        <taxon>Spiralia</taxon>
        <taxon>Lophotrochozoa</taxon>
        <taxon>Mollusca</taxon>
        <taxon>Gastropoda</taxon>
        <taxon>Caenogastropoda</taxon>
        <taxon>Sorbeoconcha</taxon>
        <taxon>Cerithioidea</taxon>
        <taxon>Batillariidae</taxon>
        <taxon>Batillaria</taxon>
    </lineage>
</organism>
<dbReference type="Pfam" id="PF25871">
    <property type="entry name" value="HTH_76"/>
    <property type="match status" value="1"/>
</dbReference>
<feature type="domain" description="PEX14-like helix-turn-helix" evidence="3">
    <location>
        <begin position="43"/>
        <end position="107"/>
    </location>
</feature>
<keyword evidence="5" id="KW-1185">Reference proteome</keyword>
<evidence type="ECO:0000256" key="1">
    <source>
        <dbReference type="SAM" id="MobiDB-lite"/>
    </source>
</evidence>
<dbReference type="InterPro" id="IPR058841">
    <property type="entry name" value="HTH_76"/>
</dbReference>
<evidence type="ECO:0000259" key="2">
    <source>
        <dbReference type="Pfam" id="PF17733"/>
    </source>
</evidence>
<evidence type="ECO:0000313" key="4">
    <source>
        <dbReference type="EMBL" id="KAK7488523.1"/>
    </source>
</evidence>
<dbReference type="InterPro" id="IPR040554">
    <property type="entry name" value="KPWE_PEX14_dom"/>
</dbReference>
<dbReference type="Pfam" id="PF17733">
    <property type="entry name" value="KPWE_dom"/>
    <property type="match status" value="1"/>
</dbReference>
<feature type="region of interest" description="Disordered" evidence="1">
    <location>
        <begin position="120"/>
        <end position="142"/>
    </location>
</feature>
<gene>
    <name evidence="4" type="ORF">BaRGS_00020308</name>
</gene>
<evidence type="ECO:0000259" key="3">
    <source>
        <dbReference type="Pfam" id="PF25871"/>
    </source>
</evidence>
<sequence length="238" mass="26115">MNVCGDERACHVQEKADDDLIGNVSGTASAPQAETSDVDSQLEELFARFESFNFDEDKKFQSGLSKIESKHTGGGRKKDLVKIKAFYYSRNVEPFEYATYVRWKESQACREVKLQGDSSLKVADTQNSEDQSDTPSKEVLSGSLSDNVCTDLGTNECSAVSSDISSSHCTDVSNSEQMQHTLLVSDSSTSNNDLSFAEIAELIQEEKPIPGLVQMDVVATNLPPTPSSIPRAKKPWEE</sequence>
<accession>A0ABD0KNB9</accession>
<protein>
    <submittedName>
        <fullName evidence="4">Uncharacterized protein</fullName>
    </submittedName>
</protein>
<name>A0ABD0KNB9_9CAEN</name>
<evidence type="ECO:0000313" key="5">
    <source>
        <dbReference type="Proteomes" id="UP001519460"/>
    </source>
</evidence>
<proteinExistence type="predicted"/>